<dbReference type="EMBL" id="GL378371">
    <property type="protein sequence ID" value="EFJ43670.1"/>
    <property type="molecule type" value="Genomic_DNA"/>
</dbReference>
<proteinExistence type="predicted"/>
<dbReference type="STRING" id="3068.D8U9N0"/>
<dbReference type="PRINTS" id="PR00352">
    <property type="entry name" value="3FE4SFRDOXIN"/>
</dbReference>
<evidence type="ECO:0000313" key="5">
    <source>
        <dbReference type="EMBL" id="EFJ43670.1"/>
    </source>
</evidence>
<feature type="non-terminal residue" evidence="5">
    <location>
        <position position="1"/>
    </location>
</feature>
<dbReference type="Proteomes" id="UP000001058">
    <property type="component" value="Unassembled WGS sequence"/>
</dbReference>
<organism evidence="6">
    <name type="scientific">Volvox carteri f. nagariensis</name>
    <dbReference type="NCBI Taxonomy" id="3068"/>
    <lineage>
        <taxon>Eukaryota</taxon>
        <taxon>Viridiplantae</taxon>
        <taxon>Chlorophyta</taxon>
        <taxon>core chlorophytes</taxon>
        <taxon>Chlorophyceae</taxon>
        <taxon>CS clade</taxon>
        <taxon>Chlamydomonadales</taxon>
        <taxon>Volvocaceae</taxon>
        <taxon>Volvox</taxon>
    </lineage>
</organism>
<keyword evidence="6" id="KW-1185">Reference proteome</keyword>
<sequence>VFVDEFSCIGCRNCNNVCPKTFGMEEEYGRARAMQQDVDSEAKLQEAIDSCPVSCIHWV</sequence>
<dbReference type="RefSeq" id="XP_002955370.1">
    <property type="nucleotide sequence ID" value="XM_002955324.1"/>
</dbReference>
<evidence type="ECO:0000256" key="2">
    <source>
        <dbReference type="ARBA" id="ARBA00023004"/>
    </source>
</evidence>
<dbReference type="KEGG" id="vcn:VOLCADRAFT_37192"/>
<dbReference type="AlphaFoldDB" id="D8U9N0"/>
<gene>
    <name evidence="5" type="ORF">VOLCADRAFT_37192</name>
</gene>
<keyword evidence="1" id="KW-0479">Metal-binding</keyword>
<dbReference type="Gene3D" id="3.30.70.20">
    <property type="match status" value="1"/>
</dbReference>
<dbReference type="InterPro" id="IPR017900">
    <property type="entry name" value="4Fe4S_Fe_S_CS"/>
</dbReference>
<keyword evidence="2" id="KW-0408">Iron</keyword>
<protein>
    <recommendedName>
        <fullName evidence="4">4Fe-4S ferredoxin-type domain-containing protein</fullName>
    </recommendedName>
</protein>
<evidence type="ECO:0000313" key="6">
    <source>
        <dbReference type="Proteomes" id="UP000001058"/>
    </source>
</evidence>
<evidence type="ECO:0000256" key="1">
    <source>
        <dbReference type="ARBA" id="ARBA00022723"/>
    </source>
</evidence>
<reference evidence="5 6" key="1">
    <citation type="journal article" date="2010" name="Science">
        <title>Genomic analysis of organismal complexity in the multicellular green alga Volvox carteri.</title>
        <authorList>
            <person name="Prochnik S.E."/>
            <person name="Umen J."/>
            <person name="Nedelcu A.M."/>
            <person name="Hallmann A."/>
            <person name="Miller S.M."/>
            <person name="Nishii I."/>
            <person name="Ferris P."/>
            <person name="Kuo A."/>
            <person name="Mitros T."/>
            <person name="Fritz-Laylin L.K."/>
            <person name="Hellsten U."/>
            <person name="Chapman J."/>
            <person name="Simakov O."/>
            <person name="Rensing S.A."/>
            <person name="Terry A."/>
            <person name="Pangilinan J."/>
            <person name="Kapitonov V."/>
            <person name="Jurka J."/>
            <person name="Salamov A."/>
            <person name="Shapiro H."/>
            <person name="Schmutz J."/>
            <person name="Grimwood J."/>
            <person name="Lindquist E."/>
            <person name="Lucas S."/>
            <person name="Grigoriev I.V."/>
            <person name="Schmitt R."/>
            <person name="Kirk D."/>
            <person name="Rokhsar D.S."/>
        </authorList>
    </citation>
    <scope>NUCLEOTIDE SEQUENCE [LARGE SCALE GENOMIC DNA]</scope>
    <source>
        <strain evidence="6">f. Nagariensis / Eve</strain>
    </source>
</reference>
<dbReference type="PROSITE" id="PS51379">
    <property type="entry name" value="4FE4S_FER_2"/>
    <property type="match status" value="1"/>
</dbReference>
<feature type="domain" description="4Fe-4S ferredoxin-type" evidence="4">
    <location>
        <begin position="1"/>
        <end position="27"/>
    </location>
</feature>
<dbReference type="PANTHER" id="PTHR44579">
    <property type="entry name" value="OS01G0730500 PROTEIN"/>
    <property type="match status" value="1"/>
</dbReference>
<dbReference type="GO" id="GO:0009055">
    <property type="term" value="F:electron transfer activity"/>
    <property type="evidence" value="ECO:0007669"/>
    <property type="project" value="InterPro"/>
</dbReference>
<name>D8U9N0_VOLCA</name>
<dbReference type="GO" id="GO:0005506">
    <property type="term" value="F:iron ion binding"/>
    <property type="evidence" value="ECO:0007669"/>
    <property type="project" value="InterPro"/>
</dbReference>
<feature type="non-terminal residue" evidence="5">
    <location>
        <position position="59"/>
    </location>
</feature>
<evidence type="ECO:0000259" key="4">
    <source>
        <dbReference type="PROSITE" id="PS51379"/>
    </source>
</evidence>
<accession>D8U9N0</accession>
<dbReference type="eggNOG" id="KOG0716">
    <property type="taxonomic scope" value="Eukaryota"/>
</dbReference>
<keyword evidence="3" id="KW-0411">Iron-sulfur</keyword>
<dbReference type="InterPro" id="IPR001080">
    <property type="entry name" value="3Fe4S_ferredoxin"/>
</dbReference>
<dbReference type="InParanoid" id="D8U9N0"/>
<dbReference type="OrthoDB" id="376357at2759"/>
<dbReference type="InterPro" id="IPR017896">
    <property type="entry name" value="4Fe4S_Fe-S-bd"/>
</dbReference>
<dbReference type="SUPFAM" id="SSF54862">
    <property type="entry name" value="4Fe-4S ferredoxins"/>
    <property type="match status" value="1"/>
</dbReference>
<dbReference type="GO" id="GO:0051536">
    <property type="term" value="F:iron-sulfur cluster binding"/>
    <property type="evidence" value="ECO:0007669"/>
    <property type="project" value="UniProtKB-KW"/>
</dbReference>
<dbReference type="PANTHER" id="PTHR44579:SF2">
    <property type="entry name" value="OS01G0730500 PROTEIN"/>
    <property type="match status" value="1"/>
</dbReference>
<dbReference type="PROSITE" id="PS00198">
    <property type="entry name" value="4FE4S_FER_1"/>
    <property type="match status" value="1"/>
</dbReference>
<evidence type="ECO:0000256" key="3">
    <source>
        <dbReference type="ARBA" id="ARBA00023014"/>
    </source>
</evidence>
<dbReference type="Pfam" id="PF13370">
    <property type="entry name" value="Fer4_13"/>
    <property type="match status" value="1"/>
</dbReference>
<dbReference type="GeneID" id="9616281"/>